<sequence length="288" mass="31174">MQQAEIGIIGGSGLYSMPGLTNTREERVETPFGEPSDAFILGDLEGRKVVFLARHGRGHKLLPSELNFRANIYAMKKLGVERILSVSAVGSLKEEHKPTDFVVPNQFIDRTFHRESTFFGNGIVGHVAFGDPVCATVAKTIVDACAAADVVGKGGGTYVCMEGPQFSTRAESNLYRSWGADVIGMTNLQEAKLAREAEICYATMAMVTDYDCWREGHDDVSVEQIVAVLNQNAANAANVVRAAVAAMPKERTCACATALQYAILTNPAAIPAETRERLDLLVGKYLNK</sequence>
<dbReference type="CDD" id="cd09010">
    <property type="entry name" value="MTAP_SsMTAPII_like_MTIP"/>
    <property type="match status" value="1"/>
</dbReference>
<gene>
    <name evidence="4 6" type="primary">mtnP</name>
    <name evidence="6" type="ORF">H7849_14690</name>
</gene>
<proteinExistence type="inferred from homology"/>
<comment type="subunit">
    <text evidence="4">Homohexamer. Dimer of a homotrimer.</text>
</comment>
<feature type="binding site" evidence="4">
    <location>
        <begin position="54"/>
        <end position="55"/>
    </location>
    <ligand>
        <name>phosphate</name>
        <dbReference type="ChEBI" id="CHEBI:43474"/>
    </ligand>
</feature>
<comment type="catalytic activity">
    <reaction evidence="4">
        <text>S-methyl-5'-thioadenosine + phosphate = 5-(methylsulfanyl)-alpha-D-ribose 1-phosphate + adenine</text>
        <dbReference type="Rhea" id="RHEA:11852"/>
        <dbReference type="ChEBI" id="CHEBI:16708"/>
        <dbReference type="ChEBI" id="CHEBI:17509"/>
        <dbReference type="ChEBI" id="CHEBI:43474"/>
        <dbReference type="ChEBI" id="CHEBI:58533"/>
        <dbReference type="EC" id="2.4.2.28"/>
    </reaction>
</comment>
<feature type="site" description="Important for substrate specificity" evidence="4">
    <location>
        <position position="167"/>
    </location>
</feature>
<reference evidence="6 7" key="1">
    <citation type="submission" date="2020-08" db="EMBL/GenBank/DDBJ databases">
        <title>Edaphobacter telluris sp. nov. and Acidobacterium dinghuensis sp. nov., two acidobacteria isolated from forest soil.</title>
        <authorList>
            <person name="Fu J."/>
            <person name="Qiu L."/>
        </authorList>
    </citation>
    <scope>NUCLEOTIDE SEQUENCE [LARGE SCALE GENOMIC DNA]</scope>
    <source>
        <strain evidence="6">4Y35</strain>
    </source>
</reference>
<comment type="similarity">
    <text evidence="4">Belongs to the PNP/MTAP phosphorylase family. MTAP subfamily.</text>
</comment>
<dbReference type="AlphaFoldDB" id="A0A7G8BCZ0"/>
<keyword evidence="3 4" id="KW-0660">Purine salvage</keyword>
<dbReference type="NCBIfam" id="NF006599">
    <property type="entry name" value="PRK09136.1"/>
    <property type="match status" value="1"/>
</dbReference>
<dbReference type="UniPathway" id="UPA00904">
    <property type="reaction ID" value="UER00873"/>
</dbReference>
<feature type="binding site" evidence="4">
    <location>
        <position position="186"/>
    </location>
    <ligand>
        <name>phosphate</name>
        <dbReference type="ChEBI" id="CHEBI:43474"/>
    </ligand>
</feature>
<dbReference type="EMBL" id="CP060394">
    <property type="protein sequence ID" value="QNI30410.1"/>
    <property type="molecule type" value="Genomic_DNA"/>
</dbReference>
<dbReference type="Pfam" id="PF01048">
    <property type="entry name" value="PNP_UDP_1"/>
    <property type="match status" value="1"/>
</dbReference>
<comment type="pathway">
    <text evidence="4">Amino-acid biosynthesis; L-methionine biosynthesis via salvage pathway; S-methyl-5-thio-alpha-D-ribose 1-phosphate from S-methyl-5'-thioadenosine (phosphorylase route): step 1/1.</text>
</comment>
<protein>
    <recommendedName>
        <fullName evidence="4">S-methyl-5'-thioadenosine phosphorylase</fullName>
        <ecNumber evidence="4">2.4.2.28</ecNumber>
    </recommendedName>
    <alternativeName>
        <fullName evidence="4">5'-methylthioadenosine phosphorylase</fullName>
        <shortName evidence="4">MTA phosphorylase</shortName>
        <shortName evidence="4">MTAP</shortName>
    </alternativeName>
</protein>
<dbReference type="SUPFAM" id="SSF53167">
    <property type="entry name" value="Purine and uridine phosphorylases"/>
    <property type="match status" value="1"/>
</dbReference>
<dbReference type="PROSITE" id="PS01240">
    <property type="entry name" value="PNP_MTAP_2"/>
    <property type="match status" value="1"/>
</dbReference>
<comment type="function">
    <text evidence="4">Catalyzes the reversible phosphorylation of S-methyl-5'-thioadenosine (MTA) to adenine and 5-methylthioribose-1-phosphate. Involved in the breakdown of MTA, a major by-product of polyamine biosynthesis. Responsible for the first step in the methionine salvage pathway after MTA has been generated from S-adenosylmethionine. Has broad substrate specificity with 6-aminopurine nucleosides as preferred substrates.</text>
</comment>
<dbReference type="KEGG" id="adin:H7849_14690"/>
<evidence type="ECO:0000256" key="2">
    <source>
        <dbReference type="ARBA" id="ARBA00022679"/>
    </source>
</evidence>
<dbReference type="HAMAP" id="MF_01963">
    <property type="entry name" value="MTAP"/>
    <property type="match status" value="1"/>
</dbReference>
<feature type="binding site" evidence="4">
    <location>
        <position position="185"/>
    </location>
    <ligand>
        <name>substrate</name>
    </ligand>
</feature>
<evidence type="ECO:0000256" key="1">
    <source>
        <dbReference type="ARBA" id="ARBA00022676"/>
    </source>
</evidence>
<keyword evidence="7" id="KW-1185">Reference proteome</keyword>
<dbReference type="GO" id="GO:0006166">
    <property type="term" value="P:purine ribonucleoside salvage"/>
    <property type="evidence" value="ECO:0007669"/>
    <property type="project" value="UniProtKB-KW"/>
</dbReference>
<evidence type="ECO:0000256" key="4">
    <source>
        <dbReference type="HAMAP-Rule" id="MF_01963"/>
    </source>
</evidence>
<dbReference type="GO" id="GO:0017061">
    <property type="term" value="F:S-methyl-5-thioadenosine phosphorylase activity"/>
    <property type="evidence" value="ECO:0007669"/>
    <property type="project" value="UniProtKB-UniRule"/>
</dbReference>
<dbReference type="Proteomes" id="UP000515312">
    <property type="component" value="Chromosome"/>
</dbReference>
<dbReference type="GO" id="GO:0005829">
    <property type="term" value="C:cytosol"/>
    <property type="evidence" value="ECO:0007669"/>
    <property type="project" value="TreeGrafter"/>
</dbReference>
<evidence type="ECO:0000313" key="6">
    <source>
        <dbReference type="EMBL" id="QNI30410.1"/>
    </source>
</evidence>
<dbReference type="FunFam" id="3.40.50.1580:FF:000012">
    <property type="entry name" value="Probable 6-oxopurine nucleoside phosphorylase"/>
    <property type="match status" value="1"/>
</dbReference>
<keyword evidence="2 4" id="KW-0808">Transferase</keyword>
<dbReference type="PANTHER" id="PTHR42679">
    <property type="entry name" value="S-METHYL-5'-THIOADENOSINE PHOSPHORYLASE"/>
    <property type="match status" value="1"/>
</dbReference>
<feature type="domain" description="Nucleoside phosphorylase" evidence="5">
    <location>
        <begin position="5"/>
        <end position="244"/>
    </location>
</feature>
<evidence type="ECO:0000313" key="7">
    <source>
        <dbReference type="Proteomes" id="UP000515312"/>
    </source>
</evidence>
<feature type="site" description="Important for substrate specificity" evidence="4">
    <location>
        <position position="222"/>
    </location>
</feature>
<dbReference type="NCBIfam" id="TIGR01694">
    <property type="entry name" value="MTAP"/>
    <property type="match status" value="1"/>
</dbReference>
<dbReference type="InterPro" id="IPR000845">
    <property type="entry name" value="Nucleoside_phosphorylase_d"/>
</dbReference>
<feature type="binding site" evidence="4">
    <location>
        <begin position="209"/>
        <end position="211"/>
    </location>
    <ligand>
        <name>substrate</name>
    </ligand>
</feature>
<dbReference type="RefSeq" id="WP_186740286.1">
    <property type="nucleotide sequence ID" value="NZ_CP060394.1"/>
</dbReference>
<dbReference type="GO" id="GO:0019509">
    <property type="term" value="P:L-methionine salvage from methylthioadenosine"/>
    <property type="evidence" value="ECO:0007669"/>
    <property type="project" value="UniProtKB-UniRule"/>
</dbReference>
<feature type="binding site" evidence="4">
    <location>
        <position position="12"/>
    </location>
    <ligand>
        <name>phosphate</name>
        <dbReference type="ChEBI" id="CHEBI:43474"/>
    </ligand>
</feature>
<organism evidence="6 7">
    <name type="scientific">Alloacidobacterium dinghuense</name>
    <dbReference type="NCBI Taxonomy" id="2763107"/>
    <lineage>
        <taxon>Bacteria</taxon>
        <taxon>Pseudomonadati</taxon>
        <taxon>Acidobacteriota</taxon>
        <taxon>Terriglobia</taxon>
        <taxon>Terriglobales</taxon>
        <taxon>Acidobacteriaceae</taxon>
        <taxon>Alloacidobacterium</taxon>
    </lineage>
</organism>
<evidence type="ECO:0000259" key="5">
    <source>
        <dbReference type="Pfam" id="PF01048"/>
    </source>
</evidence>
<evidence type="ECO:0000256" key="3">
    <source>
        <dbReference type="ARBA" id="ARBA00022726"/>
    </source>
</evidence>
<keyword evidence="1 4" id="KW-0328">Glycosyltransferase</keyword>
<dbReference type="InterPro" id="IPR035994">
    <property type="entry name" value="Nucleoside_phosphorylase_sf"/>
</dbReference>
<accession>A0A7G8BCZ0</accession>
<feature type="binding site" evidence="4">
    <location>
        <begin position="87"/>
        <end position="88"/>
    </location>
    <ligand>
        <name>phosphate</name>
        <dbReference type="ChEBI" id="CHEBI:43474"/>
    </ligand>
</feature>
<dbReference type="InterPro" id="IPR018099">
    <property type="entry name" value="Purine_phosphorylase-2_CS"/>
</dbReference>
<dbReference type="EC" id="2.4.2.28" evidence="4"/>
<name>A0A7G8BCZ0_9BACT</name>
<dbReference type="Gene3D" id="3.40.50.1580">
    <property type="entry name" value="Nucleoside phosphorylase domain"/>
    <property type="match status" value="1"/>
</dbReference>
<dbReference type="InterPro" id="IPR010044">
    <property type="entry name" value="MTAP"/>
</dbReference>
<dbReference type="PANTHER" id="PTHR42679:SF2">
    <property type="entry name" value="S-METHYL-5'-THIOADENOSINE PHOSPHORYLASE"/>
    <property type="match status" value="1"/>
</dbReference>